<dbReference type="Proteomes" id="UP000006853">
    <property type="component" value="Chromosome 2"/>
</dbReference>
<reference evidence="2 3" key="1">
    <citation type="journal article" date="2011" name="J. Biotechnol.">
        <title>High-quality genome sequence of Pichia pastoris CBS7435.</title>
        <authorList>
            <person name="Kuberl A."/>
            <person name="Schneider J."/>
            <person name="Thallinger G.G."/>
            <person name="Anderl I."/>
            <person name="Wibberg D."/>
            <person name="Hajek T."/>
            <person name="Jaenicke S."/>
            <person name="Brinkrolf K."/>
            <person name="Goesmann A."/>
            <person name="Szczepanowski R."/>
            <person name="Puhler A."/>
            <person name="Schwab H."/>
            <person name="Glieder A."/>
            <person name="Pichler H."/>
        </authorList>
    </citation>
    <scope>NUCLEOTIDE SEQUENCE [LARGE SCALE GENOMIC DNA]</scope>
    <source>
        <strain evidence="3">ATCC 76273 / CBS 7435 / CECT 11047 / NRRL Y-11430 / Wegner 21-1</strain>
    </source>
</reference>
<evidence type="ECO:0000256" key="1">
    <source>
        <dbReference type="SAM" id="MobiDB-lite"/>
    </source>
</evidence>
<keyword evidence="3" id="KW-1185">Reference proteome</keyword>
<evidence type="ECO:0000313" key="3">
    <source>
        <dbReference type="Proteomes" id="UP000006853"/>
    </source>
</evidence>
<proteinExistence type="predicted"/>
<sequence length="308" mass="34437">MNGLGIHVREHSGEQQDDLLPSLPASASQFEPPLEALESKTSNYSSAVSLAQIPLDTSTSGIDLSDIKVSSPTLDESSTFDEKIDGDRTLSKRFRTSFAKLRIQSKVVPAHETDDTHTLKKMRSGLLRKWISHDNTGTDYDTPLSQTNSKPRSSPTLVTQTINVPSRSSSPSFHTIASTSATTSDFKGFETSPVISVNEKFFGTTSAIATHSTLQNTNEKVFVNIFDELQFWKKLRSDKARGFEITESRLKSSGWSSSQDIEELRRHKEASLHIYDEKIKAWKKGYKEIETLLLYIESIIRIKKDCST</sequence>
<organism evidence="2 3">
    <name type="scientific">Komagataella phaffii (strain ATCC 76273 / CBS 7435 / CECT 11047 / NRRL Y-11430 / Wegner 21-1)</name>
    <name type="common">Yeast</name>
    <name type="synonym">Pichia pastoris</name>
    <dbReference type="NCBI Taxonomy" id="981350"/>
    <lineage>
        <taxon>Eukaryota</taxon>
        <taxon>Fungi</taxon>
        <taxon>Dikarya</taxon>
        <taxon>Ascomycota</taxon>
        <taxon>Saccharomycotina</taxon>
        <taxon>Pichiomycetes</taxon>
        <taxon>Pichiales</taxon>
        <taxon>Pichiaceae</taxon>
        <taxon>Komagataella</taxon>
    </lineage>
</organism>
<accession>F2QTD9</accession>
<feature type="region of interest" description="Disordered" evidence="1">
    <location>
        <begin position="138"/>
        <end position="157"/>
    </location>
</feature>
<dbReference type="HOGENOM" id="CLU_963485_0_0_1"/>
<dbReference type="AlphaFoldDB" id="F2QTD9"/>
<reference evidence="2 3" key="3">
    <citation type="journal article" date="2016" name="FEMS Yeast Res.">
        <title>Curation of the genome annotation of Pichia pastoris (Komagataella phaffii) CBS7435 from gene level to protein function.</title>
        <authorList>
            <person name="Valli M."/>
            <person name="Tatto N.E."/>
            <person name="Peymann A."/>
            <person name="Gruber C."/>
            <person name="Landes N."/>
            <person name="Ekker H."/>
            <person name="Thallinger G.G."/>
            <person name="Mattanovich D."/>
            <person name="Gasser B."/>
            <person name="Graf A.B."/>
        </authorList>
    </citation>
    <scope>GENOME REANNOTATION</scope>
    <source>
        <strain evidence="2 3">ATCC 76273 / CBS 7435 / CECT 11047 / NRRL Y-11430 / Wegner 21-1</strain>
    </source>
</reference>
<gene>
    <name evidence="2" type="ordered locus">PP7435_Chr2-0987</name>
</gene>
<dbReference type="EMBL" id="FR839629">
    <property type="protein sequence ID" value="CCA38667.1"/>
    <property type="molecule type" value="Genomic_DNA"/>
</dbReference>
<feature type="region of interest" description="Disordered" evidence="1">
    <location>
        <begin position="1"/>
        <end position="31"/>
    </location>
</feature>
<reference key="2">
    <citation type="submission" date="2011-04" db="EMBL/GenBank/DDBJ databases">
        <title>High-quality genome sequence of Pichia pastoris CBS 7435.</title>
        <authorList>
            <person name="Kueberl A."/>
            <person name="Schneider J."/>
            <person name="Thallinger G.G."/>
            <person name="Anderl I."/>
            <person name="Wibberg D."/>
            <person name="Hajek T."/>
            <person name="Jaenicke S."/>
            <person name="Brinkrolf K."/>
            <person name="Goesmann A."/>
            <person name="Szczepanowski R."/>
            <person name="Puehler A."/>
            <person name="Schwab H."/>
            <person name="Glieder A."/>
            <person name="Pichler H."/>
        </authorList>
    </citation>
    <scope>NUCLEOTIDE SEQUENCE</scope>
    <source>
        <strain>CBS 7435</strain>
    </source>
</reference>
<protein>
    <submittedName>
        <fullName evidence="2">Uncharacterized protein</fullName>
    </submittedName>
</protein>
<name>F2QTD9_KOMPC</name>
<evidence type="ECO:0000313" key="2">
    <source>
        <dbReference type="EMBL" id="CCA38667.1"/>
    </source>
</evidence>